<dbReference type="InterPro" id="IPR024524">
    <property type="entry name" value="DUF3800"/>
</dbReference>
<accession>A0ABU5IYP9</accession>
<dbReference type="Pfam" id="PF12686">
    <property type="entry name" value="DUF3800"/>
    <property type="match status" value="1"/>
</dbReference>
<comment type="caution">
    <text evidence="1">The sequence shown here is derived from an EMBL/GenBank/DDBJ whole genome shotgun (WGS) entry which is preliminary data.</text>
</comment>
<protein>
    <submittedName>
        <fullName evidence="1">DUF3800 domain-containing protein</fullName>
    </submittedName>
</protein>
<organism evidence="1 2">
    <name type="scientific">Robertmurraya mangrovi</name>
    <dbReference type="NCBI Taxonomy" id="3098077"/>
    <lineage>
        <taxon>Bacteria</taxon>
        <taxon>Bacillati</taxon>
        <taxon>Bacillota</taxon>
        <taxon>Bacilli</taxon>
        <taxon>Bacillales</taxon>
        <taxon>Bacillaceae</taxon>
        <taxon>Robertmurraya</taxon>
    </lineage>
</organism>
<dbReference type="RefSeq" id="WP_322446519.1">
    <property type="nucleotide sequence ID" value="NZ_JAXOFX010000005.1"/>
</dbReference>
<reference evidence="1 2" key="1">
    <citation type="submission" date="2023-11" db="EMBL/GenBank/DDBJ databases">
        <title>Bacillus jintuensis, isolated from a mudflat on the Beibu Gulf coast.</title>
        <authorList>
            <person name="Li M."/>
        </authorList>
    </citation>
    <scope>NUCLEOTIDE SEQUENCE [LARGE SCALE GENOMIC DNA]</scope>
    <source>
        <strain evidence="1 2">31A1R</strain>
    </source>
</reference>
<evidence type="ECO:0000313" key="2">
    <source>
        <dbReference type="Proteomes" id="UP001290455"/>
    </source>
</evidence>
<proteinExistence type="predicted"/>
<dbReference type="Proteomes" id="UP001290455">
    <property type="component" value="Unassembled WGS sequence"/>
</dbReference>
<sequence>MYIYIDDSGNINSTTGNLYVWAGFSIHKGQTTLKSNLEKVIQNFTYDAKIGELKGKDASFEQKQRLFETLVDWHELRICYLVVDKKIVTEAQSKFITGASSRSKEQSENYFLSKVVTRLSEPFPEQEKNRIILNIDGEPTRKQESHIRLHEYLSLRVNYPKWKKDTYVNNLVINYNSELNNSLIQTADFLANFFLEYYKYLYYQPRKSATASAKYTEIYSILLPKIHHRIIGLPNSSLL</sequence>
<keyword evidence="2" id="KW-1185">Reference proteome</keyword>
<dbReference type="EMBL" id="JAXOFX010000005">
    <property type="protein sequence ID" value="MDZ5472222.1"/>
    <property type="molecule type" value="Genomic_DNA"/>
</dbReference>
<evidence type="ECO:0000313" key="1">
    <source>
        <dbReference type="EMBL" id="MDZ5472222.1"/>
    </source>
</evidence>
<gene>
    <name evidence="1" type="ORF">SM124_10725</name>
</gene>
<name>A0ABU5IYP9_9BACI</name>